<evidence type="ECO:0000313" key="2">
    <source>
        <dbReference type="EMBL" id="KAK8942559.1"/>
    </source>
</evidence>
<name>A0AAP0BJZ4_9ASPA</name>
<feature type="compositionally biased region" description="Low complexity" evidence="1">
    <location>
        <begin position="28"/>
        <end position="39"/>
    </location>
</feature>
<feature type="region of interest" description="Disordered" evidence="1">
    <location>
        <begin position="28"/>
        <end position="64"/>
    </location>
</feature>
<keyword evidence="3" id="KW-1185">Reference proteome</keyword>
<accession>A0AAP0BJZ4</accession>
<reference evidence="2 3" key="1">
    <citation type="journal article" date="2022" name="Nat. Plants">
        <title>Genomes of leafy and leafless Platanthera orchids illuminate the evolution of mycoheterotrophy.</title>
        <authorList>
            <person name="Li M.H."/>
            <person name="Liu K.W."/>
            <person name="Li Z."/>
            <person name="Lu H.C."/>
            <person name="Ye Q.L."/>
            <person name="Zhang D."/>
            <person name="Wang J.Y."/>
            <person name="Li Y.F."/>
            <person name="Zhong Z.M."/>
            <person name="Liu X."/>
            <person name="Yu X."/>
            <person name="Liu D.K."/>
            <person name="Tu X.D."/>
            <person name="Liu B."/>
            <person name="Hao Y."/>
            <person name="Liao X.Y."/>
            <person name="Jiang Y.T."/>
            <person name="Sun W.H."/>
            <person name="Chen J."/>
            <person name="Chen Y.Q."/>
            <person name="Ai Y."/>
            <person name="Zhai J.W."/>
            <person name="Wu S.S."/>
            <person name="Zhou Z."/>
            <person name="Hsiao Y.Y."/>
            <person name="Wu W.L."/>
            <person name="Chen Y.Y."/>
            <person name="Lin Y.F."/>
            <person name="Hsu J.L."/>
            <person name="Li C.Y."/>
            <person name="Wang Z.W."/>
            <person name="Zhao X."/>
            <person name="Zhong W.Y."/>
            <person name="Ma X.K."/>
            <person name="Ma L."/>
            <person name="Huang J."/>
            <person name="Chen G.Z."/>
            <person name="Huang M.Z."/>
            <person name="Huang L."/>
            <person name="Peng D.H."/>
            <person name="Luo Y.B."/>
            <person name="Zou S.Q."/>
            <person name="Chen S.P."/>
            <person name="Lan S."/>
            <person name="Tsai W.C."/>
            <person name="Van de Peer Y."/>
            <person name="Liu Z.J."/>
        </authorList>
    </citation>
    <scope>NUCLEOTIDE SEQUENCE [LARGE SCALE GENOMIC DNA]</scope>
    <source>
        <strain evidence="2">Lor287</strain>
    </source>
</reference>
<sequence length="64" mass="7079">MKTAPAESRTADRSMSVQRIREICVLSYGTPSAGTPSGSGDRKADFPEHRENPFVLIERRTGRT</sequence>
<proteinExistence type="predicted"/>
<dbReference type="EMBL" id="JBBWWQ010000007">
    <property type="protein sequence ID" value="KAK8942559.1"/>
    <property type="molecule type" value="Genomic_DNA"/>
</dbReference>
<gene>
    <name evidence="2" type="ORF">KSP39_PZI009387</name>
</gene>
<evidence type="ECO:0000256" key="1">
    <source>
        <dbReference type="SAM" id="MobiDB-lite"/>
    </source>
</evidence>
<comment type="caution">
    <text evidence="2">The sequence shown here is derived from an EMBL/GenBank/DDBJ whole genome shotgun (WGS) entry which is preliminary data.</text>
</comment>
<feature type="compositionally biased region" description="Basic and acidic residues" evidence="1">
    <location>
        <begin position="40"/>
        <end position="64"/>
    </location>
</feature>
<dbReference type="Proteomes" id="UP001418222">
    <property type="component" value="Unassembled WGS sequence"/>
</dbReference>
<evidence type="ECO:0000313" key="3">
    <source>
        <dbReference type="Proteomes" id="UP001418222"/>
    </source>
</evidence>
<organism evidence="2 3">
    <name type="scientific">Platanthera zijinensis</name>
    <dbReference type="NCBI Taxonomy" id="2320716"/>
    <lineage>
        <taxon>Eukaryota</taxon>
        <taxon>Viridiplantae</taxon>
        <taxon>Streptophyta</taxon>
        <taxon>Embryophyta</taxon>
        <taxon>Tracheophyta</taxon>
        <taxon>Spermatophyta</taxon>
        <taxon>Magnoliopsida</taxon>
        <taxon>Liliopsida</taxon>
        <taxon>Asparagales</taxon>
        <taxon>Orchidaceae</taxon>
        <taxon>Orchidoideae</taxon>
        <taxon>Orchideae</taxon>
        <taxon>Orchidinae</taxon>
        <taxon>Platanthera</taxon>
    </lineage>
</organism>
<dbReference type="AlphaFoldDB" id="A0AAP0BJZ4"/>
<protein>
    <submittedName>
        <fullName evidence="2">Uncharacterized protein</fullName>
    </submittedName>
</protein>